<comment type="caution">
    <text evidence="2">The sequence shown here is derived from an EMBL/GenBank/DDBJ whole genome shotgun (WGS) entry which is preliminary data.</text>
</comment>
<keyword evidence="3" id="KW-1185">Reference proteome</keyword>
<organism evidence="2 3">
    <name type="scientific">Kipferlia bialata</name>
    <dbReference type="NCBI Taxonomy" id="797122"/>
    <lineage>
        <taxon>Eukaryota</taxon>
        <taxon>Metamonada</taxon>
        <taxon>Carpediemonas-like organisms</taxon>
        <taxon>Kipferlia</taxon>
    </lineage>
</organism>
<reference evidence="2 3" key="1">
    <citation type="journal article" date="2018" name="PLoS ONE">
        <title>The draft genome of Kipferlia bialata reveals reductive genome evolution in fornicate parasites.</title>
        <authorList>
            <person name="Tanifuji G."/>
            <person name="Takabayashi S."/>
            <person name="Kume K."/>
            <person name="Takagi M."/>
            <person name="Nakayama T."/>
            <person name="Kamikawa R."/>
            <person name="Inagaki Y."/>
            <person name="Hashimoto T."/>
        </authorList>
    </citation>
    <scope>NUCLEOTIDE SEQUENCE [LARGE SCALE GENOMIC DNA]</scope>
    <source>
        <strain evidence="2">NY0173</strain>
    </source>
</reference>
<feature type="region of interest" description="Disordered" evidence="1">
    <location>
        <begin position="117"/>
        <end position="136"/>
    </location>
</feature>
<feature type="region of interest" description="Disordered" evidence="1">
    <location>
        <begin position="229"/>
        <end position="276"/>
    </location>
</feature>
<dbReference type="AlphaFoldDB" id="A0A9K3CV41"/>
<feature type="compositionally biased region" description="Basic and acidic residues" evidence="1">
    <location>
        <begin position="229"/>
        <end position="238"/>
    </location>
</feature>
<feature type="compositionally biased region" description="Basic and acidic residues" evidence="1">
    <location>
        <begin position="117"/>
        <end position="131"/>
    </location>
</feature>
<gene>
    <name evidence="2" type="ORF">KIPB_004260</name>
</gene>
<name>A0A9K3CV41_9EUKA</name>
<dbReference type="EMBL" id="BDIP01000896">
    <property type="protein sequence ID" value="GIQ83017.1"/>
    <property type="molecule type" value="Genomic_DNA"/>
</dbReference>
<evidence type="ECO:0000313" key="3">
    <source>
        <dbReference type="Proteomes" id="UP000265618"/>
    </source>
</evidence>
<dbReference type="Proteomes" id="UP000265618">
    <property type="component" value="Unassembled WGS sequence"/>
</dbReference>
<evidence type="ECO:0000256" key="1">
    <source>
        <dbReference type="SAM" id="MobiDB-lite"/>
    </source>
</evidence>
<feature type="compositionally biased region" description="Low complexity" evidence="1">
    <location>
        <begin position="263"/>
        <end position="276"/>
    </location>
</feature>
<protein>
    <submittedName>
        <fullName evidence="2">Uncharacterized protein</fullName>
    </submittedName>
</protein>
<accession>A0A9K3CV41</accession>
<evidence type="ECO:0000313" key="2">
    <source>
        <dbReference type="EMBL" id="GIQ83017.1"/>
    </source>
</evidence>
<feature type="non-terminal residue" evidence="2">
    <location>
        <position position="1"/>
    </location>
</feature>
<proteinExistence type="predicted"/>
<sequence>RRSHAPQVVSMPVTFTPSQIAHKMSNVYQVPPDRVMLVTTGTQSLFTTGTVGDIAVDGTLSLRVCLRAAQSTLWKTTVMELLRESYHTTDDVNPILPPLPAPFSDTAPFWLNEDMTEKGKEGEKEGERETPGQDGPRAYGADIAERLMFGQVQPGQNHRDRRQMVHVPSQDNRAKAMAKVMAKASSADRDRGRRHRLKNMTREELRASVKDDVPRYIRRLREREARGISFRLTREQRQPAHPGQRPQTRHSLEVVQTRPGNMVQVSSSSTSQVAGG</sequence>